<name>A0ABR3EM39_9AGAR</name>
<proteinExistence type="predicted"/>
<comment type="caution">
    <text evidence="1">The sequence shown here is derived from an EMBL/GenBank/DDBJ whole genome shotgun (WGS) entry which is preliminary data.</text>
</comment>
<evidence type="ECO:0000313" key="1">
    <source>
        <dbReference type="EMBL" id="KAL0563944.1"/>
    </source>
</evidence>
<dbReference type="Proteomes" id="UP001465976">
    <property type="component" value="Unassembled WGS sequence"/>
</dbReference>
<gene>
    <name evidence="1" type="ORF">V5O48_018112</name>
</gene>
<organism evidence="1 2">
    <name type="scientific">Marasmius crinis-equi</name>
    <dbReference type="NCBI Taxonomy" id="585013"/>
    <lineage>
        <taxon>Eukaryota</taxon>
        <taxon>Fungi</taxon>
        <taxon>Dikarya</taxon>
        <taxon>Basidiomycota</taxon>
        <taxon>Agaricomycotina</taxon>
        <taxon>Agaricomycetes</taxon>
        <taxon>Agaricomycetidae</taxon>
        <taxon>Agaricales</taxon>
        <taxon>Marasmiineae</taxon>
        <taxon>Marasmiaceae</taxon>
        <taxon>Marasmius</taxon>
    </lineage>
</organism>
<feature type="non-terminal residue" evidence="1">
    <location>
        <position position="1"/>
    </location>
</feature>
<accession>A0ABR3EM39</accession>
<keyword evidence="2" id="KW-1185">Reference proteome</keyword>
<sequence>RSGEFFTQLGDKFSTLTTVPIATAQWITEEKQQELSVLGAVVGLALIYGYSPFPLNPLLLIYLINNQDLASLRPTIVNHWAPDLYVTLKRWTSIHSFDSIDEFAGHFATYHDLQISVIRSRSPEMHKVLGWEMLHSAVVGPQPGVQHPFWVHFLRGFNMPCKKGFSLPQIARAYIAGSTEFVGSIYDGHISNYNSLRLEFNNELTAVSQARLDIALSSQPGLPNFKALFRGFLEGTGAPCPDLLASIKDRFSPSIDLNDINSFTFRMRMFCWATTGTPNVILDGPKIEVILVDDDDAVYVKGFPKVTLKRT</sequence>
<protein>
    <submittedName>
        <fullName evidence="1">Uncharacterized protein</fullName>
    </submittedName>
</protein>
<reference evidence="1 2" key="1">
    <citation type="submission" date="2024-02" db="EMBL/GenBank/DDBJ databases">
        <title>A draft genome for the cacao thread blight pathogen Marasmius crinis-equi.</title>
        <authorList>
            <person name="Cohen S.P."/>
            <person name="Baruah I.K."/>
            <person name="Amoako-Attah I."/>
            <person name="Bukari Y."/>
            <person name="Meinhardt L.W."/>
            <person name="Bailey B.A."/>
        </authorList>
    </citation>
    <scope>NUCLEOTIDE SEQUENCE [LARGE SCALE GENOMIC DNA]</scope>
    <source>
        <strain evidence="1 2">GH-76</strain>
    </source>
</reference>
<dbReference type="EMBL" id="JBAHYK010003095">
    <property type="protein sequence ID" value="KAL0563944.1"/>
    <property type="molecule type" value="Genomic_DNA"/>
</dbReference>
<evidence type="ECO:0000313" key="2">
    <source>
        <dbReference type="Proteomes" id="UP001465976"/>
    </source>
</evidence>